<accession>H6RX37</accession>
<evidence type="ECO:0000256" key="1">
    <source>
        <dbReference type="ARBA" id="ARBA00022598"/>
    </source>
</evidence>
<dbReference type="Gene3D" id="3.30.300.30">
    <property type="match status" value="1"/>
</dbReference>
<keyword evidence="1 5" id="KW-0436">Ligase</keyword>
<dbReference type="KEGG" id="bsd:BLASA_2568"/>
<name>H6RX37_BLASD</name>
<protein>
    <submittedName>
        <fullName evidence="5">Putative acid-thiol ligase</fullName>
        <ecNumber evidence="5">6.2.1.-</ecNumber>
    </submittedName>
</protein>
<evidence type="ECO:0000313" key="6">
    <source>
        <dbReference type="Proteomes" id="UP000007517"/>
    </source>
</evidence>
<proteinExistence type="predicted"/>
<evidence type="ECO:0000313" key="5">
    <source>
        <dbReference type="EMBL" id="CCG03445.1"/>
    </source>
</evidence>
<dbReference type="AlphaFoldDB" id="H6RX37"/>
<dbReference type="Pfam" id="PF00501">
    <property type="entry name" value="AMP-binding"/>
    <property type="match status" value="1"/>
</dbReference>
<dbReference type="GO" id="GO:0044550">
    <property type="term" value="P:secondary metabolite biosynthetic process"/>
    <property type="evidence" value="ECO:0007669"/>
    <property type="project" value="TreeGrafter"/>
</dbReference>
<dbReference type="PANTHER" id="PTHR43352:SF1">
    <property type="entry name" value="ANTHRANILATE--COA LIGASE"/>
    <property type="match status" value="1"/>
</dbReference>
<dbReference type="PROSITE" id="PS00455">
    <property type="entry name" value="AMP_BINDING"/>
    <property type="match status" value="1"/>
</dbReference>
<feature type="domain" description="AMP-binding enzyme C-terminal" evidence="4">
    <location>
        <begin position="451"/>
        <end position="528"/>
    </location>
</feature>
<dbReference type="SUPFAM" id="SSF56801">
    <property type="entry name" value="Acetyl-CoA synthetase-like"/>
    <property type="match status" value="1"/>
</dbReference>
<dbReference type="HOGENOM" id="CLU_000022_59_10_11"/>
<dbReference type="PANTHER" id="PTHR43352">
    <property type="entry name" value="ACETYL-COA SYNTHETASE"/>
    <property type="match status" value="1"/>
</dbReference>
<dbReference type="Gene3D" id="3.40.50.12780">
    <property type="entry name" value="N-terminal domain of ligase-like"/>
    <property type="match status" value="1"/>
</dbReference>
<dbReference type="Proteomes" id="UP000007517">
    <property type="component" value="Chromosome"/>
</dbReference>
<organism evidence="5 6">
    <name type="scientific">Blastococcus saxobsidens (strain DD2)</name>
    <dbReference type="NCBI Taxonomy" id="1146883"/>
    <lineage>
        <taxon>Bacteria</taxon>
        <taxon>Bacillati</taxon>
        <taxon>Actinomycetota</taxon>
        <taxon>Actinomycetes</taxon>
        <taxon>Geodermatophilales</taxon>
        <taxon>Geodermatophilaceae</taxon>
        <taxon>Blastococcus</taxon>
    </lineage>
</organism>
<dbReference type="RefSeq" id="WP_014376328.1">
    <property type="nucleotide sequence ID" value="NC_016943.1"/>
</dbReference>
<evidence type="ECO:0000259" key="3">
    <source>
        <dbReference type="Pfam" id="PF00501"/>
    </source>
</evidence>
<dbReference type="InterPro" id="IPR045851">
    <property type="entry name" value="AMP-bd_C_sf"/>
</dbReference>
<reference evidence="6" key="2">
    <citation type="submission" date="2012-02" db="EMBL/GenBank/DDBJ databases">
        <title>Complete genome sequence of Blastococcus saxobsidens strain DD2.</title>
        <authorList>
            <person name="Genoscope."/>
        </authorList>
    </citation>
    <scope>NUCLEOTIDE SEQUENCE [LARGE SCALE GENOMIC DNA]</scope>
    <source>
        <strain evidence="6">DD2</strain>
    </source>
</reference>
<feature type="domain" description="AMP-dependent synthetase/ligase" evidence="3">
    <location>
        <begin position="57"/>
        <end position="397"/>
    </location>
</feature>
<dbReference type="InterPro" id="IPR042099">
    <property type="entry name" value="ANL_N_sf"/>
</dbReference>
<dbReference type="OrthoDB" id="9803968at2"/>
<reference evidence="5 6" key="1">
    <citation type="journal article" date="2012" name="J. Bacteriol.">
        <title>Genome Sequence of Blastococcus saxobsidens DD2, a Stone-Inhabiting Bacterium.</title>
        <authorList>
            <person name="Chouaia B."/>
            <person name="Crotti E."/>
            <person name="Brusetti L."/>
            <person name="Daffonchio D."/>
            <person name="Essoussi I."/>
            <person name="Nouioui I."/>
            <person name="Sbissi I."/>
            <person name="Ghodhbane-Gtari F."/>
            <person name="Gtari M."/>
            <person name="Vacherie B."/>
            <person name="Barbe V."/>
            <person name="Medigue C."/>
            <person name="Gury J."/>
            <person name="Pujic P."/>
            <person name="Normand P."/>
        </authorList>
    </citation>
    <scope>NUCLEOTIDE SEQUENCE [LARGE SCALE GENOMIC DNA]</scope>
    <source>
        <strain evidence="5 6">DD2</strain>
    </source>
</reference>
<keyword evidence="6" id="KW-1185">Reference proteome</keyword>
<feature type="region of interest" description="Disordered" evidence="2">
    <location>
        <begin position="1"/>
        <end position="22"/>
    </location>
</feature>
<dbReference type="Pfam" id="PF13193">
    <property type="entry name" value="AMP-binding_C"/>
    <property type="match status" value="1"/>
</dbReference>
<gene>
    <name evidence="5" type="ordered locus">BLASA_2568</name>
</gene>
<dbReference type="eggNOG" id="COG0365">
    <property type="taxonomic scope" value="Bacteria"/>
</dbReference>
<evidence type="ECO:0000259" key="4">
    <source>
        <dbReference type="Pfam" id="PF13193"/>
    </source>
</evidence>
<dbReference type="EC" id="6.2.1.-" evidence="5"/>
<evidence type="ECO:0000256" key="2">
    <source>
        <dbReference type="SAM" id="MobiDB-lite"/>
    </source>
</evidence>
<dbReference type="InterPro" id="IPR000873">
    <property type="entry name" value="AMP-dep_synth/lig_dom"/>
</dbReference>
<dbReference type="InterPro" id="IPR020845">
    <property type="entry name" value="AMP-binding_CS"/>
</dbReference>
<sequence>MTQMTPLSHSAHRDTFSRDNLPPADQWPALDLGPLDYGERLNCATALLDATIDRLGPDRPCLRSPDGTVWSYGDLRAHANRIAAVLVDDLGLVPGNRVLLRGYNEPWLVACWLGVLKAGGVAVTTMPLLRAGELATMGEMCRPAVALCDHRLTEDLERAAIPGLTTTAFGATGPEDLCVRAADKPAEFADVDTAADDVALLAFTSGTTGRPKATMHFHRDVLAIADTFSAHVLRPEPDDVFTGSPPIGFTFGLGGLVVFPLRVGASVLLLERATPDVLADAVAEHSVTVLFTAPTAYKAILASGRADRLAGVRRAVSAGEALPAAAWQEIHAATGLRIIDGIGATELLHIFIAAADGDIRPGSTGRAVPGYTAAVLDHEGRPVPDGTPGHLAVRGPTGCRYLAGDRQEIYVRNGWNVTGDTYVRDADGYFFYQARTDDMIVSAGYNIAGPEVEQALLGHPDVVDCAVVGAPDPERGMVVKAFVVLGPACTRQVTAEELQDFVKQSIAPYKRPRVVEFVEELPRTSTGKLQRYRLR</sequence>
<dbReference type="STRING" id="1146883.BLASA_2568"/>
<dbReference type="EMBL" id="FO117623">
    <property type="protein sequence ID" value="CCG03445.1"/>
    <property type="molecule type" value="Genomic_DNA"/>
</dbReference>
<dbReference type="InterPro" id="IPR025110">
    <property type="entry name" value="AMP-bd_C"/>
</dbReference>
<dbReference type="GO" id="GO:0016878">
    <property type="term" value="F:acid-thiol ligase activity"/>
    <property type="evidence" value="ECO:0007669"/>
    <property type="project" value="TreeGrafter"/>
</dbReference>